<dbReference type="Gene3D" id="3.40.50.1820">
    <property type="entry name" value="alpha/beta hydrolase"/>
    <property type="match status" value="1"/>
</dbReference>
<dbReference type="EMBL" id="FQZU01000027">
    <property type="protein sequence ID" value="SHK56109.1"/>
    <property type="molecule type" value="Genomic_DNA"/>
</dbReference>
<keyword evidence="3" id="KW-1185">Reference proteome</keyword>
<dbReference type="STRING" id="1121393.SAMN02745216_03673"/>
<dbReference type="PANTHER" id="PTHR13136:SF11">
    <property type="entry name" value="TESTIS-EXPRESSED PROTEIN 30"/>
    <property type="match status" value="1"/>
</dbReference>
<dbReference type="InterPro" id="IPR029058">
    <property type="entry name" value="AB_hydrolase_fold"/>
</dbReference>
<evidence type="ECO:0000313" key="2">
    <source>
        <dbReference type="EMBL" id="SHK56109.1"/>
    </source>
</evidence>
<name>A0A1M6TGT9_9BACT</name>
<dbReference type="InterPro" id="IPR046879">
    <property type="entry name" value="KANL3/Tex30_Abhydrolase"/>
</dbReference>
<evidence type="ECO:0000313" key="3">
    <source>
        <dbReference type="Proteomes" id="UP000183994"/>
    </source>
</evidence>
<dbReference type="InterPro" id="IPR026555">
    <property type="entry name" value="NSL3/Tex30"/>
</dbReference>
<feature type="domain" description="KANL3/Tex30 alpha/beta hydrolase-like" evidence="1">
    <location>
        <begin position="34"/>
        <end position="226"/>
    </location>
</feature>
<evidence type="ECO:0000259" key="1">
    <source>
        <dbReference type="Pfam" id="PF20408"/>
    </source>
</evidence>
<dbReference type="AlphaFoldDB" id="A0A1M6TGT9"/>
<reference evidence="3" key="1">
    <citation type="submission" date="2016-11" db="EMBL/GenBank/DDBJ databases">
        <authorList>
            <person name="Varghese N."/>
            <person name="Submissions S."/>
        </authorList>
    </citation>
    <scope>NUCLEOTIDE SEQUENCE [LARGE SCALE GENOMIC DNA]</scope>
    <source>
        <strain evidence="3">DSM 16219</strain>
    </source>
</reference>
<dbReference type="OrthoDB" id="652634at2"/>
<dbReference type="Proteomes" id="UP000183994">
    <property type="component" value="Unassembled WGS sequence"/>
</dbReference>
<proteinExistence type="predicted"/>
<accession>A0A1M6TGT9</accession>
<dbReference type="Pfam" id="PF20408">
    <property type="entry name" value="Abhydrolase_11"/>
    <property type="match status" value="1"/>
</dbReference>
<dbReference type="PANTHER" id="PTHR13136">
    <property type="entry name" value="TESTIS DEVELOPMENT PROTEIN PRTD"/>
    <property type="match status" value="1"/>
</dbReference>
<gene>
    <name evidence="2" type="ORF">SAMN02745216_03673</name>
</gene>
<dbReference type="SUPFAM" id="SSF53474">
    <property type="entry name" value="alpha/beta-Hydrolases"/>
    <property type="match status" value="1"/>
</dbReference>
<sequence>MSVIEIQAKMQIPDSKPVSVVINAPEAGFRPEKWAMVLAHGAGNDMNHSMLANLAEGLAAQGHLVMRFNFPYREEGKKRPDGQKTLEKAWIAAFKYLKNHPNFRPQNMIAAGKSMGGRVASQLQASGDIDPKRMIFYGYPLHAPGKKEEPRSSHFKDISVPTLFFAGTRDSLCDLDALQKNLVQLPKEPVLEIVEGGDHSFKLPKNADRDKQSVQDELLEKTIAWLDHP</sequence>
<dbReference type="RefSeq" id="WP_073477712.1">
    <property type="nucleotide sequence ID" value="NZ_FQZU01000027.1"/>
</dbReference>
<protein>
    <recommendedName>
        <fullName evidence="1">KANL3/Tex30 alpha/beta hydrolase-like domain-containing protein</fullName>
    </recommendedName>
</protein>
<organism evidence="2 3">
    <name type="scientific">Desulfatibacillum alkenivorans DSM 16219</name>
    <dbReference type="NCBI Taxonomy" id="1121393"/>
    <lineage>
        <taxon>Bacteria</taxon>
        <taxon>Pseudomonadati</taxon>
        <taxon>Thermodesulfobacteriota</taxon>
        <taxon>Desulfobacteria</taxon>
        <taxon>Desulfobacterales</taxon>
        <taxon>Desulfatibacillaceae</taxon>
        <taxon>Desulfatibacillum</taxon>
    </lineage>
</organism>